<feature type="transmembrane region" description="Helical" evidence="1">
    <location>
        <begin position="357"/>
        <end position="381"/>
    </location>
</feature>
<keyword evidence="1" id="KW-1133">Transmembrane helix</keyword>
<feature type="transmembrane region" description="Helical" evidence="1">
    <location>
        <begin position="159"/>
        <end position="186"/>
    </location>
</feature>
<feature type="transmembrane region" description="Helical" evidence="1">
    <location>
        <begin position="315"/>
        <end position="337"/>
    </location>
</feature>
<dbReference type="EMBL" id="JAAGAA010000009">
    <property type="protein sequence ID" value="NDV13296.1"/>
    <property type="molecule type" value="Genomic_DNA"/>
</dbReference>
<keyword evidence="3" id="KW-1185">Reference proteome</keyword>
<reference evidence="2 3" key="1">
    <citation type="submission" date="2020-02" db="EMBL/GenBank/DDBJ databases">
        <authorList>
            <person name="Yang Z."/>
        </authorList>
    </citation>
    <scope>NUCLEOTIDE SEQUENCE [LARGE SCALE GENOMIC DNA]</scope>
    <source>
        <strain evidence="2 3">HX-7-9</strain>
    </source>
</reference>
<name>A0A6B2KSS4_9NEIS</name>
<evidence type="ECO:0000313" key="3">
    <source>
        <dbReference type="Proteomes" id="UP000482578"/>
    </source>
</evidence>
<dbReference type="AlphaFoldDB" id="A0A6B2KSS4"/>
<evidence type="ECO:0000256" key="1">
    <source>
        <dbReference type="SAM" id="Phobius"/>
    </source>
</evidence>
<feature type="transmembrane region" description="Helical" evidence="1">
    <location>
        <begin position="39"/>
        <end position="63"/>
    </location>
</feature>
<feature type="transmembrane region" description="Helical" evidence="1">
    <location>
        <begin position="9"/>
        <end position="27"/>
    </location>
</feature>
<comment type="caution">
    <text evidence="2">The sequence shown here is derived from an EMBL/GenBank/DDBJ whole genome shotgun (WGS) entry which is preliminary data.</text>
</comment>
<dbReference type="NCBIfam" id="TIGR04370">
    <property type="entry name" value="glyco_rpt_poly"/>
    <property type="match status" value="1"/>
</dbReference>
<organism evidence="2 3">
    <name type="scientific">Crenobacter caeni</name>
    <dbReference type="NCBI Taxonomy" id="2705474"/>
    <lineage>
        <taxon>Bacteria</taxon>
        <taxon>Pseudomonadati</taxon>
        <taxon>Pseudomonadota</taxon>
        <taxon>Betaproteobacteria</taxon>
        <taxon>Neisseriales</taxon>
        <taxon>Neisseriaceae</taxon>
        <taxon>Crenobacter</taxon>
    </lineage>
</organism>
<dbReference type="RefSeq" id="WP_163316494.1">
    <property type="nucleotide sequence ID" value="NZ_JAAGAA010000009.1"/>
</dbReference>
<sequence length="391" mass="44856">MNKIITHPFIIFFIVWSTVIALYSGKWSNILIFNPEEYISFYIIYLITPFLFGSIVGTQAGLLKTKNKKLTPPPKKSITTQTISNKKIKILLTTLIIGSTFEAITLQGVPLTWAITGDSRGYADYGYSGLHGILNSINLYLLMVYFIKYIEEKKDLNKIIFLFIWMLCMFSRFLVMVSIVQLFFVYLYKTNNLKVITFVKLTMAAITISFIFGTLGNIRSFNEGTSNSFMELAEINENYPAWIPNEFTWSYMYLTTPFNNLLNIANTSHINYSLTNTLSGLVPNVLKKFIFAESDLATDILVHESFNMSTGYAPIVNDLGTHGIIIFNILLGLISSYKWCRIKNNRDCMEYAIIAQSVFYLIFFNPLLSLPIIFQFLLIWYSKKHPAKNNN</sequence>
<feature type="transmembrane region" description="Helical" evidence="1">
    <location>
        <begin position="198"/>
        <end position="218"/>
    </location>
</feature>
<dbReference type="Proteomes" id="UP000482578">
    <property type="component" value="Unassembled WGS sequence"/>
</dbReference>
<keyword evidence="1" id="KW-0472">Membrane</keyword>
<accession>A0A6B2KSS4</accession>
<gene>
    <name evidence="2" type="ORF">GZH52_10910</name>
</gene>
<evidence type="ECO:0000313" key="2">
    <source>
        <dbReference type="EMBL" id="NDV13296.1"/>
    </source>
</evidence>
<keyword evidence="1" id="KW-0812">Transmembrane</keyword>
<protein>
    <submittedName>
        <fullName evidence="2">Oligosaccharide repeat unit polymerase</fullName>
    </submittedName>
</protein>
<feature type="transmembrane region" description="Helical" evidence="1">
    <location>
        <begin position="125"/>
        <end position="147"/>
    </location>
</feature>
<proteinExistence type="predicted"/>